<keyword evidence="2" id="KW-1185">Reference proteome</keyword>
<dbReference type="AlphaFoldDB" id="A0A328C3M6"/>
<name>A0A328C3M6_9DELT</name>
<evidence type="ECO:0000313" key="2">
    <source>
        <dbReference type="Proteomes" id="UP000249169"/>
    </source>
</evidence>
<dbReference type="Proteomes" id="UP000249169">
    <property type="component" value="Unassembled WGS sequence"/>
</dbReference>
<reference evidence="1 2" key="1">
    <citation type="submission" date="2018-05" db="EMBL/GenBank/DDBJ databases">
        <title>Lujinxingia marina gen. nov. sp. nov., a new facultative anaerobic member of the class Deltaproteobacteria, and proposal of Lujinxingaceae fam. nov.</title>
        <authorList>
            <person name="Li C.-M."/>
        </authorList>
    </citation>
    <scope>NUCLEOTIDE SEQUENCE [LARGE SCALE GENOMIC DNA]</scope>
    <source>
        <strain evidence="1 2">B210</strain>
    </source>
</reference>
<comment type="caution">
    <text evidence="1">The sequence shown here is derived from an EMBL/GenBank/DDBJ whole genome shotgun (WGS) entry which is preliminary data.</text>
</comment>
<proteinExistence type="predicted"/>
<evidence type="ECO:0008006" key="3">
    <source>
        <dbReference type="Google" id="ProtNLM"/>
    </source>
</evidence>
<organism evidence="1 2">
    <name type="scientific">Lujinxingia litoralis</name>
    <dbReference type="NCBI Taxonomy" id="2211119"/>
    <lineage>
        <taxon>Bacteria</taxon>
        <taxon>Deltaproteobacteria</taxon>
        <taxon>Bradymonadales</taxon>
        <taxon>Lujinxingiaceae</taxon>
        <taxon>Lujinxingia</taxon>
    </lineage>
</organism>
<protein>
    <recommendedName>
        <fullName evidence="3">Tetratricopeptide repeat protein</fullName>
    </recommendedName>
</protein>
<gene>
    <name evidence="1" type="ORF">DL240_12310</name>
</gene>
<sequence length="220" mass="24741">MEDAYPEVVDDEAGYLYHAWEVTSTGEAARHHRLARWPGQGPLPASDALSDLERWALARRCLQLGRVEDFREQTRHILTAPCEHPALNYIEIMLQAAAQLARAGDLPDARAMLQVPESMPGPWPQPPARAEAWLTLLAGQPDEASLLYERYLASAETTGDELIEIAEDFVRADALTQARNWLTRTRAHLEAHEDRLNLVDLELLLAELEARVRAMKPDAH</sequence>
<dbReference type="EMBL" id="QHKO01000005">
    <property type="protein sequence ID" value="RAL21634.1"/>
    <property type="molecule type" value="Genomic_DNA"/>
</dbReference>
<evidence type="ECO:0000313" key="1">
    <source>
        <dbReference type="EMBL" id="RAL21634.1"/>
    </source>
</evidence>
<accession>A0A328C3M6</accession>